<gene>
    <name evidence="1" type="ORF">BDV95DRAFT_503776</name>
</gene>
<reference evidence="1 2" key="1">
    <citation type="submission" date="2020-01" db="EMBL/GenBank/DDBJ databases">
        <authorList>
            <consortium name="DOE Joint Genome Institute"/>
            <person name="Haridas S."/>
            <person name="Albert R."/>
            <person name="Binder M."/>
            <person name="Bloem J."/>
            <person name="Labutti K."/>
            <person name="Salamov A."/>
            <person name="Andreopoulos B."/>
            <person name="Baker S.E."/>
            <person name="Barry K."/>
            <person name="Bills G."/>
            <person name="Bluhm B.H."/>
            <person name="Cannon C."/>
            <person name="Castanera R."/>
            <person name="Culley D.E."/>
            <person name="Daum C."/>
            <person name="Ezra D."/>
            <person name="Gonzalez J.B."/>
            <person name="Henrissat B."/>
            <person name="Kuo A."/>
            <person name="Liang C."/>
            <person name="Lipzen A."/>
            <person name="Lutzoni F."/>
            <person name="Magnuson J."/>
            <person name="Mondo S."/>
            <person name="Nolan M."/>
            <person name="Ohm R."/>
            <person name="Pangilinan J."/>
            <person name="Park H.-J.H."/>
            <person name="Ramirez L."/>
            <person name="Alfaro M."/>
            <person name="Sun H."/>
            <person name="Tritt A."/>
            <person name="Yoshinaga Y."/>
            <person name="Zwiers L.-H.L."/>
            <person name="Turgeon B.G."/>
            <person name="Goodwin S.B."/>
            <person name="Spatafora J.W."/>
            <person name="Crous P.W."/>
            <person name="Grigoriev I.V."/>
        </authorList>
    </citation>
    <scope>NUCLEOTIDE SEQUENCE [LARGE SCALE GENOMIC DNA]</scope>
    <source>
        <strain evidence="1 2">CBS 611.86</strain>
    </source>
</reference>
<dbReference type="EMBL" id="JAADJZ010000025">
    <property type="protein sequence ID" value="KAF2866855.1"/>
    <property type="molecule type" value="Genomic_DNA"/>
</dbReference>
<keyword evidence="2" id="KW-1185">Reference proteome</keyword>
<protein>
    <submittedName>
        <fullName evidence="1">Uncharacterized protein</fullName>
    </submittedName>
</protein>
<dbReference type="AlphaFoldDB" id="A0A7C8M3X2"/>
<dbReference type="Proteomes" id="UP000481861">
    <property type="component" value="Unassembled WGS sequence"/>
</dbReference>
<accession>A0A7C8M3X2</accession>
<organism evidence="1 2">
    <name type="scientific">Massariosphaeria phaeospora</name>
    <dbReference type="NCBI Taxonomy" id="100035"/>
    <lineage>
        <taxon>Eukaryota</taxon>
        <taxon>Fungi</taxon>
        <taxon>Dikarya</taxon>
        <taxon>Ascomycota</taxon>
        <taxon>Pezizomycotina</taxon>
        <taxon>Dothideomycetes</taxon>
        <taxon>Pleosporomycetidae</taxon>
        <taxon>Pleosporales</taxon>
        <taxon>Pleosporales incertae sedis</taxon>
        <taxon>Massariosphaeria</taxon>
    </lineage>
</organism>
<proteinExistence type="predicted"/>
<evidence type="ECO:0000313" key="2">
    <source>
        <dbReference type="Proteomes" id="UP000481861"/>
    </source>
</evidence>
<feature type="non-terminal residue" evidence="1">
    <location>
        <position position="1"/>
    </location>
</feature>
<comment type="caution">
    <text evidence="1">The sequence shown here is derived from an EMBL/GenBank/DDBJ whole genome shotgun (WGS) entry which is preliminary data.</text>
</comment>
<sequence>KNYITRIIKNRISNTTNLQKNIRLAKKPQLKTLEIKKLQLATLTTKLAITNRNNTRYCKLSNNAKELLKLASLQNESTITREAELS</sequence>
<name>A0A7C8M3X2_9PLEO</name>
<evidence type="ECO:0000313" key="1">
    <source>
        <dbReference type="EMBL" id="KAF2866855.1"/>
    </source>
</evidence>